<evidence type="ECO:0000259" key="8">
    <source>
        <dbReference type="Pfam" id="PF02687"/>
    </source>
</evidence>
<feature type="transmembrane region" description="Helical" evidence="7">
    <location>
        <begin position="407"/>
        <end position="426"/>
    </location>
</feature>
<feature type="transmembrane region" description="Helical" evidence="7">
    <location>
        <begin position="801"/>
        <end position="820"/>
    </location>
</feature>
<evidence type="ECO:0000256" key="6">
    <source>
        <dbReference type="ARBA" id="ARBA00038076"/>
    </source>
</evidence>
<feature type="domain" description="ABC3 transporter permease C-terminal" evidence="8">
    <location>
        <begin position="710"/>
        <end position="827"/>
    </location>
</feature>
<evidence type="ECO:0000256" key="7">
    <source>
        <dbReference type="SAM" id="Phobius"/>
    </source>
</evidence>
<keyword evidence="3 7" id="KW-0812">Transmembrane</keyword>
<organism evidence="9 10">
    <name type="scientific">Phytohabitans aurantiacus</name>
    <dbReference type="NCBI Taxonomy" id="3016789"/>
    <lineage>
        <taxon>Bacteria</taxon>
        <taxon>Bacillati</taxon>
        <taxon>Actinomycetota</taxon>
        <taxon>Actinomycetes</taxon>
        <taxon>Micromonosporales</taxon>
        <taxon>Micromonosporaceae</taxon>
    </lineage>
</organism>
<evidence type="ECO:0000313" key="10">
    <source>
        <dbReference type="Proteomes" id="UP001144280"/>
    </source>
</evidence>
<evidence type="ECO:0000256" key="4">
    <source>
        <dbReference type="ARBA" id="ARBA00022989"/>
    </source>
</evidence>
<keyword evidence="2" id="KW-1003">Cell membrane</keyword>
<dbReference type="InterPro" id="IPR003838">
    <property type="entry name" value="ABC3_permease_C"/>
</dbReference>
<feature type="transmembrane region" description="Helical" evidence="7">
    <location>
        <begin position="759"/>
        <end position="781"/>
    </location>
</feature>
<dbReference type="PANTHER" id="PTHR30572:SF4">
    <property type="entry name" value="ABC TRANSPORTER PERMEASE YTRF"/>
    <property type="match status" value="1"/>
</dbReference>
<comment type="subcellular location">
    <subcellularLocation>
        <location evidence="1">Cell membrane</location>
        <topology evidence="1">Multi-pass membrane protein</topology>
    </subcellularLocation>
</comment>
<feature type="domain" description="ABC3 transporter permease C-terminal" evidence="8">
    <location>
        <begin position="267"/>
        <end position="386"/>
    </location>
</feature>
<evidence type="ECO:0000256" key="2">
    <source>
        <dbReference type="ARBA" id="ARBA00022475"/>
    </source>
</evidence>
<dbReference type="InterPro" id="IPR050250">
    <property type="entry name" value="Macrolide_Exporter_MacB"/>
</dbReference>
<feature type="transmembrane region" description="Helical" evidence="7">
    <location>
        <begin position="488"/>
        <end position="509"/>
    </location>
</feature>
<dbReference type="Pfam" id="PF02687">
    <property type="entry name" value="FtsX"/>
    <property type="match status" value="2"/>
</dbReference>
<sequence>MVRAALRNVFAHKARLLMTALAVTLGVAFVAGTLVFAGSITGAYAESSKKSFDHLDVRIRPVVGFGELGSGRLLGQETLDRARALPGVSAATGTASGFAALAGRDGALVGEGWQTQGANYPEAGGARYPLTDGRPPRSEREIAIDHRTAERTGYRVGDTVRLSVSGPVIEQRVSGVFTTDDGNVAAGGTLVLFDTATAQRLFAAPGRYNQIDLRAAPGTSPEALRRRAEAVLPNGTEAVTAAGLAAEQADVNAGGVRMLGQVLLACAGIALFVAAFLIVNTFTMLVAQRTRELALLRAVGASRRQVTLAVLAEAATVGLIASAAGLAIGIGAGAGVRGIVYTMDSTLPDGPLVVGAATVVAALAIGVGVTVFAAWLPARHAARIPPVAAMSSVHAPATTRGLVVRNAIGAALAASGFVLVVAATTMVDGKGWLGLGAVLLLTGVFVLTPLLSRPVIAAAGPVLRRFGVPGTLAGQNALRDPRRTAATASALTTGLTLITGLTVIGASAYRTTDALATANLRADYVVSMVGAGPLAADTERKLRGLDAVVASSPRREVQASVEGTNQTVVGLKASDVDELLDLGFIEGTFTAGETAIVDAPTATAKGWRLGDRIEVTWPDGVSAHLTITGLYDSSFDDGVKTDISTMDRHLDRVADTTVFVKTEGGASEATKRILREALGDSPAIRVQDRRDLVDDITGTVGIILNILYGMLAIAVVIAVLGVVNTLAMSVHERAREIGLLRAVGLDRSAVKRMIRLESIVISLFGGLLGVGLGVFFGWAVGELVTVLGISTWTLVLPWGRLALTLAAAALVGVVAALWPARRAAKLDVLEAIHAE</sequence>
<keyword evidence="4 7" id="KW-1133">Transmembrane helix</keyword>
<feature type="transmembrane region" description="Helical" evidence="7">
    <location>
        <begin position="432"/>
        <end position="451"/>
    </location>
</feature>
<name>A0ABQ5R5X0_9ACTN</name>
<evidence type="ECO:0000313" key="9">
    <source>
        <dbReference type="EMBL" id="GLI01768.1"/>
    </source>
</evidence>
<evidence type="ECO:0000256" key="5">
    <source>
        <dbReference type="ARBA" id="ARBA00023136"/>
    </source>
</evidence>
<feature type="transmembrane region" description="Helical" evidence="7">
    <location>
        <begin position="706"/>
        <end position="727"/>
    </location>
</feature>
<evidence type="ECO:0000256" key="1">
    <source>
        <dbReference type="ARBA" id="ARBA00004651"/>
    </source>
</evidence>
<feature type="transmembrane region" description="Helical" evidence="7">
    <location>
        <begin position="352"/>
        <end position="376"/>
    </location>
</feature>
<dbReference type="PANTHER" id="PTHR30572">
    <property type="entry name" value="MEMBRANE COMPONENT OF TRANSPORTER-RELATED"/>
    <property type="match status" value="1"/>
</dbReference>
<comment type="similarity">
    <text evidence="6">Belongs to the ABC-4 integral membrane protein family.</text>
</comment>
<accession>A0ABQ5R5X0</accession>
<keyword evidence="10" id="KW-1185">Reference proteome</keyword>
<reference evidence="9" key="1">
    <citation type="submission" date="2022-12" db="EMBL/GenBank/DDBJ databases">
        <title>New Phytohabitans aurantiacus sp. RD004123 nov., an actinomycete isolated from soil.</title>
        <authorList>
            <person name="Triningsih D.W."/>
            <person name="Harunari E."/>
            <person name="Igarashi Y."/>
        </authorList>
    </citation>
    <scope>NUCLEOTIDE SEQUENCE</scope>
    <source>
        <strain evidence="9">RD004123</strain>
    </source>
</reference>
<proteinExistence type="inferred from homology"/>
<feature type="transmembrane region" description="Helical" evidence="7">
    <location>
        <begin position="262"/>
        <end position="287"/>
    </location>
</feature>
<dbReference type="Proteomes" id="UP001144280">
    <property type="component" value="Unassembled WGS sequence"/>
</dbReference>
<comment type="caution">
    <text evidence="9">The sequence shown here is derived from an EMBL/GenBank/DDBJ whole genome shotgun (WGS) entry which is preliminary data.</text>
</comment>
<protein>
    <submittedName>
        <fullName evidence="9">ABC transporter</fullName>
    </submittedName>
</protein>
<dbReference type="EMBL" id="BSDI01000049">
    <property type="protein sequence ID" value="GLI01768.1"/>
    <property type="molecule type" value="Genomic_DNA"/>
</dbReference>
<keyword evidence="5 7" id="KW-0472">Membrane</keyword>
<gene>
    <name evidence="9" type="ORF">Pa4123_70440</name>
</gene>
<evidence type="ECO:0000256" key="3">
    <source>
        <dbReference type="ARBA" id="ARBA00022692"/>
    </source>
</evidence>
<feature type="transmembrane region" description="Helical" evidence="7">
    <location>
        <begin position="308"/>
        <end position="332"/>
    </location>
</feature>
<dbReference type="RefSeq" id="WP_281903054.1">
    <property type="nucleotide sequence ID" value="NZ_BSDI01000049.1"/>
</dbReference>